<dbReference type="EMBL" id="AM482859">
    <property type="protein sequence ID" value="CAN64232.1"/>
    <property type="molecule type" value="Genomic_DNA"/>
</dbReference>
<accession>A5C5A9</accession>
<reference evidence="2" key="1">
    <citation type="journal article" date="2007" name="PLoS ONE">
        <title>The first genome sequence of an elite grapevine cultivar (Pinot noir Vitis vinifera L.): coping with a highly heterozygous genome.</title>
        <authorList>
            <person name="Velasco R."/>
            <person name="Zharkikh A."/>
            <person name="Troggio M."/>
            <person name="Cartwright D.A."/>
            <person name="Cestaro A."/>
            <person name="Pruss D."/>
            <person name="Pindo M."/>
            <person name="FitzGerald L.M."/>
            <person name="Vezzulli S."/>
            <person name="Reid J."/>
            <person name="Malacarne G."/>
            <person name="Iliev D."/>
            <person name="Coppola G."/>
            <person name="Wardell B."/>
            <person name="Micheletti D."/>
            <person name="Macalma T."/>
            <person name="Facci M."/>
            <person name="Mitchell J.T."/>
            <person name="Perazzolli M."/>
            <person name="Eldredge G."/>
            <person name="Gatto P."/>
            <person name="Oyzerski R."/>
            <person name="Moretto M."/>
            <person name="Gutin N."/>
            <person name="Stefanini M."/>
            <person name="Chen Y."/>
            <person name="Segala C."/>
            <person name="Davenport C."/>
            <person name="Dematte L."/>
            <person name="Mraz A."/>
            <person name="Battilana J."/>
            <person name="Stormo K."/>
            <person name="Costa F."/>
            <person name="Tao Q."/>
            <person name="Si-Ammour A."/>
            <person name="Harkins T."/>
            <person name="Lackey A."/>
            <person name="Perbost C."/>
            <person name="Taillon B."/>
            <person name="Stella A."/>
            <person name="Solovyev V."/>
            <person name="Fawcett J.A."/>
            <person name="Sterck L."/>
            <person name="Vandepoele K."/>
            <person name="Grando S.M."/>
            <person name="Toppo S."/>
            <person name="Moser C."/>
            <person name="Lanchbury J."/>
            <person name="Bogden R."/>
            <person name="Skolnick M."/>
            <person name="Sgaramella V."/>
            <person name="Bhatnagar S.K."/>
            <person name="Fontana P."/>
            <person name="Gutin A."/>
            <person name="Van de Peer Y."/>
            <person name="Salamini F."/>
            <person name="Viola R."/>
        </authorList>
    </citation>
    <scope>NUCLEOTIDE SEQUENCE</scope>
</reference>
<dbReference type="SUPFAM" id="SSF50630">
    <property type="entry name" value="Acid proteases"/>
    <property type="match status" value="1"/>
</dbReference>
<protein>
    <recommendedName>
        <fullName evidence="3">Retrotransposon gag domain-containing protein</fullName>
    </recommendedName>
</protein>
<dbReference type="Gene3D" id="2.40.70.10">
    <property type="entry name" value="Acid Proteases"/>
    <property type="match status" value="1"/>
</dbReference>
<dbReference type="PANTHER" id="PTHR33240">
    <property type="entry name" value="OS08G0508500 PROTEIN"/>
    <property type="match status" value="1"/>
</dbReference>
<dbReference type="AlphaFoldDB" id="A5C5A9"/>
<feature type="compositionally biased region" description="Basic and acidic residues" evidence="1">
    <location>
        <begin position="369"/>
        <end position="379"/>
    </location>
</feature>
<dbReference type="Pfam" id="PF13650">
    <property type="entry name" value="Asp_protease_2"/>
    <property type="match status" value="1"/>
</dbReference>
<evidence type="ECO:0008006" key="3">
    <source>
        <dbReference type="Google" id="ProtNLM"/>
    </source>
</evidence>
<feature type="region of interest" description="Disordered" evidence="1">
    <location>
        <begin position="369"/>
        <end position="388"/>
    </location>
</feature>
<proteinExistence type="predicted"/>
<evidence type="ECO:0000256" key="1">
    <source>
        <dbReference type="SAM" id="MobiDB-lite"/>
    </source>
</evidence>
<gene>
    <name evidence="2" type="ORF">VITISV_008999</name>
</gene>
<evidence type="ECO:0000313" key="2">
    <source>
        <dbReference type="EMBL" id="CAN64232.1"/>
    </source>
</evidence>
<organism evidence="2">
    <name type="scientific">Vitis vinifera</name>
    <name type="common">Grape</name>
    <dbReference type="NCBI Taxonomy" id="29760"/>
    <lineage>
        <taxon>Eukaryota</taxon>
        <taxon>Viridiplantae</taxon>
        <taxon>Streptophyta</taxon>
        <taxon>Embryophyta</taxon>
        <taxon>Tracheophyta</taxon>
        <taxon>Spermatophyta</taxon>
        <taxon>Magnoliopsida</taxon>
        <taxon>eudicotyledons</taxon>
        <taxon>Gunneridae</taxon>
        <taxon>Pentapetalae</taxon>
        <taxon>rosids</taxon>
        <taxon>Vitales</taxon>
        <taxon>Vitaceae</taxon>
        <taxon>Viteae</taxon>
        <taxon>Vitis</taxon>
    </lineage>
</organism>
<dbReference type="PANTHER" id="PTHR33240:SF8">
    <property type="entry name" value="OS03G0439900 PROTEIN"/>
    <property type="match status" value="1"/>
</dbReference>
<dbReference type="InterPro" id="IPR021109">
    <property type="entry name" value="Peptidase_aspartic_dom_sf"/>
</dbReference>
<sequence>MLSMPFSSHMINYEPPRGFIVPTFSAYDGSNDPLDHIMHYRQLMTLDIGNDTLLCKVFPVSLQGQALSWFHRLPMNSVDNFQDLSEAFENESLREFVKRFEQAVLHVESYSMDTVLQIFKRSICFGTHFFESLTKKPLVIMDDLFRQTNKYSCSKMMSAQPFSRSYVSYEKLLPMIHELSDFRWPEPLKTNPAKRDRNRKCPRLTNGSARPIDGVITFPSVDPNRILQPHKDAFILMLGINDFDVRQILVDPGSSINLLQVSVIKQMGFSPSSLENLGQILSGFNGASTTSLGDIVLPVQVGPVILSVQFSIVNDLSPFNAILGRAWLHGMKVIPSTYHQMVSYLTEDRQIDLYGSQLANRKCYQVAREAKSNSDHEPPPKCASVADQ</sequence>
<dbReference type="CDD" id="cd00303">
    <property type="entry name" value="retropepsin_like"/>
    <property type="match status" value="1"/>
</dbReference>
<name>A5C5A9_VITVI</name>